<feature type="transmembrane region" description="Helical" evidence="1">
    <location>
        <begin position="40"/>
        <end position="59"/>
    </location>
</feature>
<accession>A0ABV0BGA2</accession>
<dbReference type="Pfam" id="PF16980">
    <property type="entry name" value="CitMHS_2"/>
    <property type="match status" value="1"/>
</dbReference>
<keyword evidence="1" id="KW-0472">Membrane</keyword>
<reference evidence="2 3" key="1">
    <citation type="submission" date="2024-04" db="EMBL/GenBank/DDBJ databases">
        <title>A novel species isolated from cricket.</title>
        <authorList>
            <person name="Wang H.-C."/>
        </authorList>
    </citation>
    <scope>NUCLEOTIDE SEQUENCE [LARGE SCALE GENOMIC DNA]</scope>
    <source>
        <strain evidence="2 3">WL0021</strain>
    </source>
</reference>
<keyword evidence="1" id="KW-0812">Transmembrane</keyword>
<organism evidence="2 3">
    <name type="scientific">Hohaiivirga grylli</name>
    <dbReference type="NCBI Taxonomy" id="3133970"/>
    <lineage>
        <taxon>Bacteria</taxon>
        <taxon>Pseudomonadati</taxon>
        <taxon>Pseudomonadota</taxon>
        <taxon>Alphaproteobacteria</taxon>
        <taxon>Hyphomicrobiales</taxon>
        <taxon>Methylobacteriaceae</taxon>
        <taxon>Hohaiivirga</taxon>
    </lineage>
</organism>
<feature type="transmembrane region" description="Helical" evidence="1">
    <location>
        <begin position="135"/>
        <end position="162"/>
    </location>
</feature>
<feature type="transmembrane region" description="Helical" evidence="1">
    <location>
        <begin position="451"/>
        <end position="474"/>
    </location>
</feature>
<evidence type="ECO:0000256" key="1">
    <source>
        <dbReference type="SAM" id="Phobius"/>
    </source>
</evidence>
<evidence type="ECO:0000313" key="3">
    <source>
        <dbReference type="Proteomes" id="UP001418637"/>
    </source>
</evidence>
<feature type="transmembrane region" description="Helical" evidence="1">
    <location>
        <begin position="332"/>
        <end position="350"/>
    </location>
</feature>
<dbReference type="EMBL" id="JBBYXI010000001">
    <property type="protein sequence ID" value="MEN3929939.1"/>
    <property type="molecule type" value="Genomic_DNA"/>
</dbReference>
<feature type="transmembrane region" description="Helical" evidence="1">
    <location>
        <begin position="205"/>
        <end position="231"/>
    </location>
</feature>
<feature type="transmembrane region" description="Helical" evidence="1">
    <location>
        <begin position="371"/>
        <end position="392"/>
    </location>
</feature>
<keyword evidence="3" id="KW-1185">Reference proteome</keyword>
<dbReference type="Proteomes" id="UP001418637">
    <property type="component" value="Unassembled WGS sequence"/>
</dbReference>
<feature type="transmembrane region" description="Helical" evidence="1">
    <location>
        <begin position="259"/>
        <end position="282"/>
    </location>
</feature>
<evidence type="ECO:0000313" key="2">
    <source>
        <dbReference type="EMBL" id="MEN3929939.1"/>
    </source>
</evidence>
<proteinExistence type="predicted"/>
<comment type="caution">
    <text evidence="2">The sequence shown here is derived from an EMBL/GenBank/DDBJ whole genome shotgun (WGS) entry which is preliminary data.</text>
</comment>
<feature type="transmembrane region" description="Helical" evidence="1">
    <location>
        <begin position="104"/>
        <end position="123"/>
    </location>
</feature>
<name>A0ABV0BGA2_9HYPH</name>
<keyword evidence="1" id="KW-1133">Transmembrane helix</keyword>
<feature type="transmembrane region" description="Helical" evidence="1">
    <location>
        <begin position="71"/>
        <end position="92"/>
    </location>
</feature>
<dbReference type="InterPro" id="IPR031566">
    <property type="entry name" value="CitMHS_2"/>
</dbReference>
<gene>
    <name evidence="2" type="ORF">WJT86_02545</name>
</gene>
<feature type="transmembrane region" description="Helical" evidence="1">
    <location>
        <begin position="294"/>
        <end position="312"/>
    </location>
</feature>
<feature type="transmembrane region" description="Helical" evidence="1">
    <location>
        <begin position="174"/>
        <end position="193"/>
    </location>
</feature>
<sequence>MQNIAAISNWFIRITFAATFCILLPEQAFAADLNGSELSILWAFPFAGMLLSIALCPLISHQLWELHMGKIAVFWALLAIVPLAVFFGPGVAWSALVHAALLEYFPFILLLLALFTVSGGIVVHGNLKGTPGLNTAMLAIGTCLASLIGTTGAAMVMIRPLIRANDDRKQNAHVIVFFIFLVANIGGSLSPLGDPPLFLGFLRGVSFFWTTVHLLPETALICAILLILFYLMDRALFKKEGVMPHDSTPERPLRITGGINFILIGVIILTIISGAAVDFGTVTIADNQIDITNLMRDFVLIIVAFISMALTPKEDRETNDFNWGPITEVAKLFAGIFTAIIPVIAILNAGKDGAFAPLVALVSHADGRPNNIAYFWLTGGLSAFLDNAPTYIVFFELAGGNAQTLMTVGAKTLGAISCGAVFMGALTYIGNAPNFMVYAIARRSGIKMPNFFTYMIWSFAILLPVFLLVTLLFFI</sequence>
<feature type="transmembrane region" description="Helical" evidence="1">
    <location>
        <begin position="412"/>
        <end position="430"/>
    </location>
</feature>
<protein>
    <submittedName>
        <fullName evidence="2">Sodium:proton antiporter</fullName>
    </submittedName>
</protein>
<dbReference type="RefSeq" id="WP_346335915.1">
    <property type="nucleotide sequence ID" value="NZ_JBBYXI010000001.1"/>
</dbReference>